<dbReference type="Gene3D" id="2.60.40.4070">
    <property type="match status" value="1"/>
</dbReference>
<dbReference type="InterPro" id="IPR013783">
    <property type="entry name" value="Ig-like_fold"/>
</dbReference>
<dbReference type="OrthoDB" id="9757650at2"/>
<reference evidence="4" key="1">
    <citation type="submission" date="2016-04" db="EMBL/GenBank/DDBJ databases">
        <authorList>
            <person name="Chen L."/>
            <person name="Zhuang W."/>
            <person name="Wang G."/>
        </authorList>
    </citation>
    <scope>NUCLEOTIDE SEQUENCE [LARGE SCALE GENOMIC DNA]</scope>
    <source>
        <strain evidence="4">208</strain>
    </source>
</reference>
<evidence type="ECO:0000256" key="1">
    <source>
        <dbReference type="SAM" id="SignalP"/>
    </source>
</evidence>
<feature type="signal peptide" evidence="1">
    <location>
        <begin position="1"/>
        <end position="18"/>
    </location>
</feature>
<accession>A0A1V9EYJ8</accession>
<evidence type="ECO:0000313" key="4">
    <source>
        <dbReference type="Proteomes" id="UP000192276"/>
    </source>
</evidence>
<feature type="chain" id="PRO_5012167139" description="Gingipain domain-containing protein" evidence="1">
    <location>
        <begin position="19"/>
        <end position="1704"/>
    </location>
</feature>
<dbReference type="Pfam" id="PF01364">
    <property type="entry name" value="Peptidase_C25"/>
    <property type="match status" value="1"/>
</dbReference>
<protein>
    <recommendedName>
        <fullName evidence="2">Gingipain domain-containing protein</fullName>
    </recommendedName>
</protein>
<dbReference type="GO" id="GO:0008234">
    <property type="term" value="F:cysteine-type peptidase activity"/>
    <property type="evidence" value="ECO:0007669"/>
    <property type="project" value="InterPro"/>
</dbReference>
<gene>
    <name evidence="3" type="ORF">A4R26_29525</name>
</gene>
<dbReference type="Gene3D" id="3.40.50.1460">
    <property type="match status" value="1"/>
</dbReference>
<keyword evidence="4" id="KW-1185">Reference proteome</keyword>
<dbReference type="InterPro" id="IPR029030">
    <property type="entry name" value="Caspase-like_dom_sf"/>
</dbReference>
<name>A0A1V9EYJ8_9BACT</name>
<dbReference type="STRING" id="550983.A4R26_29525"/>
<dbReference type="EMBL" id="LWBP01000218">
    <property type="protein sequence ID" value="OQP51223.1"/>
    <property type="molecule type" value="Genomic_DNA"/>
</dbReference>
<proteinExistence type="predicted"/>
<sequence length="1704" mass="190733">MRKILTLLLIVAGFTATAQYNNEWITYSQTYYKIKIARDGVYRIPKSLLDAMGIGGTQVQNFELWRNGERVPFYPSVSSGSLPGNGFLEFWGEQNDGKPDRALYRLPEYQHTTKMSLQTDTAIYFLSVNNGTGAGIQYTTVTNNAGSSPLPVEPYFMYTAGNYYLHNNRLPNAGLASIVGVPVYSSSYDQGEVFASNEIGSSGVLSTPLSNLNVYGSGPQSTLKFGAVGQALNTRTIKVRVNGNEVKDTVMSYYNDLVSNVPVATNTLNTGSITFQFQNNSSAPTDRMVVSFFELTYPRTWDFNNQANFKFALPARSSGYLIHITNFNYNGVQPILYDTKNGERYVGDISTGGTVKFALPGLNTSRDLVLVSQDGANINNVSAYTTRNFRDYSLATNQGDYIIISNPILYTGSNGNNPVEDYKTYRESAAGAAPGQAPYKVLIADINELTDQFAFGIKMHPLSVRNFIRFARLKFKEVKHVFLIGRGMNYADFQKTQKYPSLYPNGNPMADQLNLVPTFGNPGSDNLLSAQDLAIPVATTPIGRLSVVSGKEIEDYLEKIKEYELAQKNAPNTIDGRAWMKNVVHVTGSSDQYLGVVLCNYMDTYRRIIQDTSYGANVTTFCKTSTNSTEIISADRLSQKFAEGISILTYFGHSSATTLEFNIDNPQNYNNSGKYPVFLVNGCKAGDFFTYYPERLSANETLSEKFTLAKQRGSIGFVASTHFGIVNYLNLYLSELYSIVATKDYGLTLGETLRDALMQMIQATGTYDFYSRIHAEQMTLHGDPALMINAQPKPDYAIEDHLINLTPTFISLAENKFNLKVKVVNLGKAYNDSIRFEIKRQFPDGSTGILFDQKIPGSRFADSVELSVPIIASRDKGLHRITATIDADNQVGEITETNNSIAKEFYIFEEEARPVYPYNYAIINNSSQKLYASTANALSAQNTYVMEIDTTVRFNSTFKVSKSVSSVGGVLEFDPAISYQDSVVYYWRVAQVPTGNSLYHWNNASFRYVKAPVDGFGQSHFYQHLESATDDISLADSLKWAFGKTKHFAYMMNGVYPTTTNQGTAYGAVLDDTLSMGPGCAFNELIINVINPVTFKPWVNKNGGAPGLYGSHTCGNDPTRKYNFMFYYYDVATRKQAMDFLDLIPNGYYVMVRNNGSAERPNTSDPLNVYVNAWKADTALYGSGKSLYHQLFYAGFYEMDSFYVPRSFNFIYKKGDTTFPMRYINSKGPNDHITLSAECFTPDTVGVITSPKFGPARKWYEVKWSGASVETPSNDDPVVDVVGVDKNNNETVLYRLNKGTQVQDVSMVDPVKYPYIFLRMRNIDSVTLTPYQLKDWRIHYEPQPEGAIAPNIYMVMKDTFDLGDSVRFGIAFKNVSKQSFDSVLVRATVVDQSNVTHVVYLGRHKPIITGDTVTVNIDIGSTSYSGSNTLFVNFNPNNDQPEYELFNNFIYKGFYVRPDRVRPLLDVTFDGVHILNRDLVSAKPHIQIKLKDESKYMLLTDTALGSVEVRFPDNKIRTYHYDNDTLRFTPATSGDNTATIDFTPQFTKQINPEGDEYELIVKGKDKSGNKASDIEYRVSFKVITKPMISNVLNYPNPFSTSTAFVFTITGSEIPQNVRIQILTVTGKIVREITMNELGPLHIGRNITEYKWDGTDQYGQKLGNGVYLYRVITSMDGRAMDKYKAAGDNTDKYFNNGYGKMYLMR</sequence>
<dbReference type="Proteomes" id="UP000192276">
    <property type="component" value="Unassembled WGS sequence"/>
</dbReference>
<organism evidence="3 4">
    <name type="scientific">Niastella populi</name>
    <dbReference type="NCBI Taxonomy" id="550983"/>
    <lineage>
        <taxon>Bacteria</taxon>
        <taxon>Pseudomonadati</taxon>
        <taxon>Bacteroidota</taxon>
        <taxon>Chitinophagia</taxon>
        <taxon>Chitinophagales</taxon>
        <taxon>Chitinophagaceae</taxon>
        <taxon>Niastella</taxon>
    </lineage>
</organism>
<dbReference type="RefSeq" id="WP_081169923.1">
    <property type="nucleotide sequence ID" value="NZ_LWBP01000218.1"/>
</dbReference>
<dbReference type="InterPro" id="IPR001769">
    <property type="entry name" value="Gingipain"/>
</dbReference>
<feature type="domain" description="Gingipain" evidence="2">
    <location>
        <begin position="401"/>
        <end position="787"/>
    </location>
</feature>
<evidence type="ECO:0000313" key="3">
    <source>
        <dbReference type="EMBL" id="OQP51223.1"/>
    </source>
</evidence>
<comment type="caution">
    <text evidence="3">The sequence shown here is derived from an EMBL/GenBank/DDBJ whole genome shotgun (WGS) entry which is preliminary data.</text>
</comment>
<evidence type="ECO:0000259" key="2">
    <source>
        <dbReference type="Pfam" id="PF01364"/>
    </source>
</evidence>
<dbReference type="GO" id="GO:0006508">
    <property type="term" value="P:proteolysis"/>
    <property type="evidence" value="ECO:0007669"/>
    <property type="project" value="InterPro"/>
</dbReference>
<dbReference type="Gene3D" id="2.60.40.10">
    <property type="entry name" value="Immunoglobulins"/>
    <property type="match status" value="1"/>
</dbReference>
<dbReference type="SUPFAM" id="SSF52129">
    <property type="entry name" value="Caspase-like"/>
    <property type="match status" value="1"/>
</dbReference>
<keyword evidence="1" id="KW-0732">Signal</keyword>